<dbReference type="SMART" id="SM00240">
    <property type="entry name" value="FHA"/>
    <property type="match status" value="1"/>
</dbReference>
<dbReference type="InterPro" id="IPR050923">
    <property type="entry name" value="Cell_Proc_Reg/RNA_Proc"/>
</dbReference>
<dbReference type="Gene3D" id="2.60.200.20">
    <property type="match status" value="1"/>
</dbReference>
<dbReference type="EMBL" id="JAAIIJ010000024">
    <property type="protein sequence ID" value="NMN02620.1"/>
    <property type="molecule type" value="Genomic_DNA"/>
</dbReference>
<comment type="caution">
    <text evidence="4">The sequence shown here is derived from an EMBL/GenBank/DDBJ whole genome shotgun (WGS) entry which is preliminary data.</text>
</comment>
<sequence>MTELTFALLKYGFLILLWVFVWLAVRSLYKDIESFSPRPSRARRRKNRRALKAASAPVAPVMTASEPAQSNLPFGAGPTLLVIIDGPLAGSSVPLGNEAITLGRAASNTVVLDDEFVSSHHARLYRDQASGQWVIEDLGSTNGTVVGEQRLGAPVILPAGLPVRIGATTFELR</sequence>
<dbReference type="InterPro" id="IPR008984">
    <property type="entry name" value="SMAD_FHA_dom_sf"/>
</dbReference>
<evidence type="ECO:0000313" key="4">
    <source>
        <dbReference type="EMBL" id="NMN02620.1"/>
    </source>
</evidence>
<protein>
    <submittedName>
        <fullName evidence="4">FHA domain-containing protein</fullName>
    </submittedName>
</protein>
<gene>
    <name evidence="4" type="ORF">G1C94_1242</name>
</gene>
<keyword evidence="2" id="KW-0812">Transmembrane</keyword>
<feature type="transmembrane region" description="Helical" evidence="2">
    <location>
        <begin position="6"/>
        <end position="25"/>
    </location>
</feature>
<dbReference type="RefSeq" id="WP_172146525.1">
    <property type="nucleotide sequence ID" value="NZ_JAAIIJ010000024.1"/>
</dbReference>
<name>A0ABX1SZ46_9BIFI</name>
<proteinExistence type="predicted"/>
<accession>A0ABX1SZ46</accession>
<evidence type="ECO:0000256" key="2">
    <source>
        <dbReference type="SAM" id="Phobius"/>
    </source>
</evidence>
<dbReference type="SUPFAM" id="SSF49879">
    <property type="entry name" value="SMAD/FHA domain"/>
    <property type="match status" value="1"/>
</dbReference>
<evidence type="ECO:0000259" key="3">
    <source>
        <dbReference type="PROSITE" id="PS50006"/>
    </source>
</evidence>
<keyword evidence="2" id="KW-0472">Membrane</keyword>
<dbReference type="PROSITE" id="PS50006">
    <property type="entry name" value="FHA_DOMAIN"/>
    <property type="match status" value="1"/>
</dbReference>
<keyword evidence="1" id="KW-0597">Phosphoprotein</keyword>
<dbReference type="InterPro" id="IPR000253">
    <property type="entry name" value="FHA_dom"/>
</dbReference>
<dbReference type="Pfam" id="PF00498">
    <property type="entry name" value="FHA"/>
    <property type="match status" value="1"/>
</dbReference>
<dbReference type="Proteomes" id="UP000553756">
    <property type="component" value="Unassembled WGS sequence"/>
</dbReference>
<organism evidence="4 5">
    <name type="scientific">Bifidobacterium panos</name>
    <dbReference type="NCBI Taxonomy" id="2675321"/>
    <lineage>
        <taxon>Bacteria</taxon>
        <taxon>Bacillati</taxon>
        <taxon>Actinomycetota</taxon>
        <taxon>Actinomycetes</taxon>
        <taxon>Bifidobacteriales</taxon>
        <taxon>Bifidobacteriaceae</taxon>
        <taxon>Bifidobacterium</taxon>
    </lineage>
</organism>
<keyword evidence="2" id="KW-1133">Transmembrane helix</keyword>
<evidence type="ECO:0000256" key="1">
    <source>
        <dbReference type="ARBA" id="ARBA00022553"/>
    </source>
</evidence>
<keyword evidence="5" id="KW-1185">Reference proteome</keyword>
<feature type="domain" description="FHA" evidence="3">
    <location>
        <begin position="100"/>
        <end position="151"/>
    </location>
</feature>
<reference evidence="4 5" key="1">
    <citation type="submission" date="2020-02" db="EMBL/GenBank/DDBJ databases">
        <title>Characterization of phylogenetic diversity of novel bifidobacterial species isolated in Czech ZOOs.</title>
        <authorList>
            <person name="Lugli G.A."/>
            <person name="Vera N.B."/>
            <person name="Ventura M."/>
        </authorList>
    </citation>
    <scope>NUCLEOTIDE SEQUENCE [LARGE SCALE GENOMIC DNA]</scope>
    <source>
        <strain evidence="4 5">DSM 109963</strain>
    </source>
</reference>
<dbReference type="PANTHER" id="PTHR23308">
    <property type="entry name" value="NUCLEAR INHIBITOR OF PROTEIN PHOSPHATASE-1"/>
    <property type="match status" value="1"/>
</dbReference>
<evidence type="ECO:0000313" key="5">
    <source>
        <dbReference type="Proteomes" id="UP000553756"/>
    </source>
</evidence>